<sequence>MVSGKINTELLFKEHEIRCLKRKLLMEALEKELPKCTIRYSSKVVSIQEAATLKRSILLMEQSSKPRIFSICWRWSSINLLTCDDHTVYWIMTWSPTSQGEDLEENPNQLKQFAPNVLQNLPNRLKEVIKNTPVENIVSSPLRYRRPWEMLWGNISKGNVCLVGDALHPMTPDLGQGGCPALEGGVILAGHLALALSKLGNDEWNRLEMGAAQYARERRWRSFELIAATYIIGTMQQSRG</sequence>
<keyword evidence="2" id="KW-0503">Monooxygenase</keyword>
<keyword evidence="1" id="KW-0560">Oxidoreductase</keyword>
<proteinExistence type="inferred from homology"/>
<dbReference type="GO" id="GO:0071949">
    <property type="term" value="F:FAD binding"/>
    <property type="evidence" value="ECO:0007669"/>
    <property type="project" value="InterPro"/>
</dbReference>
<dbReference type="InterPro" id="IPR036188">
    <property type="entry name" value="FAD/NAD-bd_sf"/>
</dbReference>
<dbReference type="GO" id="GO:0004497">
    <property type="term" value="F:monooxygenase activity"/>
    <property type="evidence" value="ECO:0007669"/>
    <property type="project" value="UniProtKB-KW"/>
</dbReference>
<dbReference type="Gene3D" id="3.50.50.60">
    <property type="entry name" value="FAD/NAD(P)-binding domain"/>
    <property type="match status" value="1"/>
</dbReference>
<dbReference type="PANTHER" id="PTHR45934">
    <property type="entry name" value="FAD/NAD(P)-BINDING OXIDOREDUCTASE FAMILY PROTEIN"/>
    <property type="match status" value="1"/>
</dbReference>
<dbReference type="AlphaFoldDB" id="A0AAV5KAE7"/>
<gene>
    <name evidence="5" type="ORF">SLEP1_g31129</name>
</gene>
<dbReference type="PANTHER" id="PTHR45934:SF20">
    <property type="entry name" value="MONOOXYGENASE 2-RELATED"/>
    <property type="match status" value="1"/>
</dbReference>
<keyword evidence="6" id="KW-1185">Reference proteome</keyword>
<feature type="domain" description="FAD-binding" evidence="4">
    <location>
        <begin position="112"/>
        <end position="198"/>
    </location>
</feature>
<comment type="caution">
    <text evidence="5">The sequence shown here is derived from an EMBL/GenBank/DDBJ whole genome shotgun (WGS) entry which is preliminary data.</text>
</comment>
<accession>A0AAV5KAE7</accession>
<evidence type="ECO:0000256" key="2">
    <source>
        <dbReference type="ARBA" id="ARBA00023033"/>
    </source>
</evidence>
<reference evidence="5 6" key="1">
    <citation type="journal article" date="2021" name="Commun. Biol.">
        <title>The genome of Shorea leprosula (Dipterocarpaceae) highlights the ecological relevance of drought in aseasonal tropical rainforests.</title>
        <authorList>
            <person name="Ng K.K.S."/>
            <person name="Kobayashi M.J."/>
            <person name="Fawcett J.A."/>
            <person name="Hatakeyama M."/>
            <person name="Paape T."/>
            <person name="Ng C.H."/>
            <person name="Ang C.C."/>
            <person name="Tnah L.H."/>
            <person name="Lee C.T."/>
            <person name="Nishiyama T."/>
            <person name="Sese J."/>
            <person name="O'Brien M.J."/>
            <person name="Copetti D."/>
            <person name="Mohd Noor M.I."/>
            <person name="Ong R.C."/>
            <person name="Putra M."/>
            <person name="Sireger I.Z."/>
            <person name="Indrioko S."/>
            <person name="Kosugi Y."/>
            <person name="Izuno A."/>
            <person name="Isagi Y."/>
            <person name="Lee S.L."/>
            <person name="Shimizu K.K."/>
        </authorList>
    </citation>
    <scope>NUCLEOTIDE SEQUENCE [LARGE SCALE GENOMIC DNA]</scope>
    <source>
        <strain evidence="5">214</strain>
    </source>
</reference>
<dbReference type="Pfam" id="PF01494">
    <property type="entry name" value="FAD_binding_3"/>
    <property type="match status" value="1"/>
</dbReference>
<protein>
    <recommendedName>
        <fullName evidence="4">FAD-binding domain-containing protein</fullName>
    </recommendedName>
</protein>
<dbReference type="SUPFAM" id="SSF51905">
    <property type="entry name" value="FAD/NAD(P)-binding domain"/>
    <property type="match status" value="1"/>
</dbReference>
<evidence type="ECO:0000313" key="5">
    <source>
        <dbReference type="EMBL" id="GKV21116.1"/>
    </source>
</evidence>
<dbReference type="EMBL" id="BPVZ01000056">
    <property type="protein sequence ID" value="GKV21116.1"/>
    <property type="molecule type" value="Genomic_DNA"/>
</dbReference>
<organism evidence="5 6">
    <name type="scientific">Rubroshorea leprosula</name>
    <dbReference type="NCBI Taxonomy" id="152421"/>
    <lineage>
        <taxon>Eukaryota</taxon>
        <taxon>Viridiplantae</taxon>
        <taxon>Streptophyta</taxon>
        <taxon>Embryophyta</taxon>
        <taxon>Tracheophyta</taxon>
        <taxon>Spermatophyta</taxon>
        <taxon>Magnoliopsida</taxon>
        <taxon>eudicotyledons</taxon>
        <taxon>Gunneridae</taxon>
        <taxon>Pentapetalae</taxon>
        <taxon>rosids</taxon>
        <taxon>malvids</taxon>
        <taxon>Malvales</taxon>
        <taxon>Dipterocarpaceae</taxon>
        <taxon>Rubroshorea</taxon>
    </lineage>
</organism>
<evidence type="ECO:0000259" key="4">
    <source>
        <dbReference type="Pfam" id="PF01494"/>
    </source>
</evidence>
<dbReference type="Proteomes" id="UP001054252">
    <property type="component" value="Unassembled WGS sequence"/>
</dbReference>
<evidence type="ECO:0000313" key="6">
    <source>
        <dbReference type="Proteomes" id="UP001054252"/>
    </source>
</evidence>
<name>A0AAV5KAE7_9ROSI</name>
<evidence type="ECO:0000256" key="1">
    <source>
        <dbReference type="ARBA" id="ARBA00023002"/>
    </source>
</evidence>
<dbReference type="InterPro" id="IPR044560">
    <property type="entry name" value="MOase"/>
</dbReference>
<dbReference type="InterPro" id="IPR002938">
    <property type="entry name" value="FAD-bd"/>
</dbReference>
<evidence type="ECO:0000256" key="3">
    <source>
        <dbReference type="ARBA" id="ARBA00024018"/>
    </source>
</evidence>
<comment type="similarity">
    <text evidence="3">Belongs to the 3-hydroxybenzoate 6-hydroxylase family.</text>
</comment>